<proteinExistence type="predicted"/>
<dbReference type="InterPro" id="IPR008927">
    <property type="entry name" value="6-PGluconate_DH-like_C_sf"/>
</dbReference>
<dbReference type="InterPro" id="IPR037108">
    <property type="entry name" value="TM1727-like_C_sf"/>
</dbReference>
<dbReference type="Proteomes" id="UP000182719">
    <property type="component" value="Unassembled WGS sequence"/>
</dbReference>
<evidence type="ECO:0000313" key="3">
    <source>
        <dbReference type="Proteomes" id="UP000182719"/>
    </source>
</evidence>
<feature type="domain" description="DUF2520" evidence="1">
    <location>
        <begin position="143"/>
        <end position="261"/>
    </location>
</feature>
<evidence type="ECO:0000259" key="1">
    <source>
        <dbReference type="Pfam" id="PF10728"/>
    </source>
</evidence>
<name>A0A1H7IUT8_STIAU</name>
<accession>A0A1H7IUT8</accession>
<dbReference type="AlphaFoldDB" id="A0A1H7IUT8"/>
<keyword evidence="3" id="KW-1185">Reference proteome</keyword>
<reference evidence="3" key="1">
    <citation type="submission" date="2016-10" db="EMBL/GenBank/DDBJ databases">
        <authorList>
            <person name="Varghese N."/>
            <person name="Submissions S."/>
        </authorList>
    </citation>
    <scope>NUCLEOTIDE SEQUENCE [LARGE SCALE GENOMIC DNA]</scope>
    <source>
        <strain evidence="3">DSM 17044</strain>
    </source>
</reference>
<organism evidence="2 3">
    <name type="scientific">Stigmatella aurantiaca</name>
    <dbReference type="NCBI Taxonomy" id="41"/>
    <lineage>
        <taxon>Bacteria</taxon>
        <taxon>Pseudomonadati</taxon>
        <taxon>Myxococcota</taxon>
        <taxon>Myxococcia</taxon>
        <taxon>Myxococcales</taxon>
        <taxon>Cystobacterineae</taxon>
        <taxon>Archangiaceae</taxon>
        <taxon>Stigmatella</taxon>
    </lineage>
</organism>
<dbReference type="Pfam" id="PF10728">
    <property type="entry name" value="DUF2520"/>
    <property type="match status" value="1"/>
</dbReference>
<evidence type="ECO:0000313" key="2">
    <source>
        <dbReference type="EMBL" id="SEK65410.1"/>
    </source>
</evidence>
<dbReference type="Gene3D" id="3.40.50.720">
    <property type="entry name" value="NAD(P)-binding Rossmann-like Domain"/>
    <property type="match status" value="1"/>
</dbReference>
<protein>
    <submittedName>
        <fullName evidence="2">Predicted oxidoreductase, contains short-chain dehydrogenase (SDR) and DUF2520 domains</fullName>
    </submittedName>
</protein>
<sequence length="292" mass="30007">MAPRSSPPPSRRPPLLIAGAGRLGGALALSLSARRWPVRVLSRTEAGRARVKALGLKPATDKDVRQARVCLLCVPDPAIPGMAQELDGQLGRGAALVHCAGALSLDALGAPRARPLGSFHPLCAVSDPRDALAGHSVALSTRSRTLKAVLRRMADDLGLHVLEVPESQRAAYHAGAVLSAGCVVALLSAAVEALGCAGISPSEALTALLPLTRSAVRGMEARGLAGGLTGPIARGDAEIVARHLAALPPDIAELYRQLSQRALVLAGPRLPEEARTALAARLASPGSVKRPA</sequence>
<dbReference type="SUPFAM" id="SSF51735">
    <property type="entry name" value="NAD(P)-binding Rossmann-fold domains"/>
    <property type="match status" value="1"/>
</dbReference>
<gene>
    <name evidence="2" type="ORF">SAMN05444354_1026</name>
</gene>
<dbReference type="EMBL" id="FOAP01000002">
    <property type="protein sequence ID" value="SEK65410.1"/>
    <property type="molecule type" value="Genomic_DNA"/>
</dbReference>
<dbReference type="Gene3D" id="1.10.1040.20">
    <property type="entry name" value="ProC-like, C-terminal domain"/>
    <property type="match status" value="1"/>
</dbReference>
<dbReference type="PANTHER" id="PTHR40459:SF1">
    <property type="entry name" value="CONSERVED HYPOTHETICAL ALANINE AND LEUCINE RICH PROTEIN"/>
    <property type="match status" value="1"/>
</dbReference>
<dbReference type="SUPFAM" id="SSF48179">
    <property type="entry name" value="6-phosphogluconate dehydrogenase C-terminal domain-like"/>
    <property type="match status" value="1"/>
</dbReference>
<dbReference type="InterPro" id="IPR036291">
    <property type="entry name" value="NAD(P)-bd_dom_sf"/>
</dbReference>
<dbReference type="OrthoDB" id="8650434at2"/>
<dbReference type="PANTHER" id="PTHR40459">
    <property type="entry name" value="CONSERVED HYPOTHETICAL ALANINE AND LEUCINE RICH PROTEIN"/>
    <property type="match status" value="1"/>
</dbReference>
<dbReference type="InterPro" id="IPR018931">
    <property type="entry name" value="DUF2520"/>
</dbReference>